<evidence type="ECO:0000256" key="2">
    <source>
        <dbReference type="ARBA" id="ARBA00012438"/>
    </source>
</evidence>
<dbReference type="PANTHER" id="PTHR42878">
    <property type="entry name" value="TWO-COMPONENT HISTIDINE KINASE"/>
    <property type="match status" value="1"/>
</dbReference>
<dbReference type="Gene3D" id="3.30.565.10">
    <property type="entry name" value="Histidine kinase-like ATPase, C-terminal domain"/>
    <property type="match status" value="1"/>
</dbReference>
<dbReference type="Pfam" id="PF02518">
    <property type="entry name" value="HATPase_c"/>
    <property type="match status" value="1"/>
</dbReference>
<evidence type="ECO:0000256" key="8">
    <source>
        <dbReference type="SAM" id="Phobius"/>
    </source>
</evidence>
<keyword evidence="7" id="KW-0902">Two-component regulatory system</keyword>
<dbReference type="AlphaFoldDB" id="A0A4R6XU75"/>
<dbReference type="InterPro" id="IPR003661">
    <property type="entry name" value="HisK_dim/P_dom"/>
</dbReference>
<keyword evidence="8" id="KW-0472">Membrane</keyword>
<keyword evidence="11" id="KW-1185">Reference proteome</keyword>
<proteinExistence type="predicted"/>
<accession>A0A4R6XU75</accession>
<dbReference type="SUPFAM" id="SSF55874">
    <property type="entry name" value="ATPase domain of HSP90 chaperone/DNA topoisomerase II/histidine kinase"/>
    <property type="match status" value="1"/>
</dbReference>
<keyword evidence="8" id="KW-0812">Transmembrane</keyword>
<dbReference type="Pfam" id="PF00512">
    <property type="entry name" value="HisKA"/>
    <property type="match status" value="1"/>
</dbReference>
<evidence type="ECO:0000313" key="10">
    <source>
        <dbReference type="EMBL" id="TDR23356.1"/>
    </source>
</evidence>
<gene>
    <name evidence="10" type="ORF">C8D91_0217</name>
</gene>
<dbReference type="SUPFAM" id="SSF47384">
    <property type="entry name" value="Homodimeric domain of signal transducing histidine kinase"/>
    <property type="match status" value="1"/>
</dbReference>
<keyword evidence="4" id="KW-0547">Nucleotide-binding</keyword>
<dbReference type="OrthoDB" id="9792686at2"/>
<organism evidence="10 11">
    <name type="scientific">Marinicella litoralis</name>
    <dbReference type="NCBI Taxonomy" id="644220"/>
    <lineage>
        <taxon>Bacteria</taxon>
        <taxon>Pseudomonadati</taxon>
        <taxon>Pseudomonadota</taxon>
        <taxon>Gammaproteobacteria</taxon>
        <taxon>Lysobacterales</taxon>
        <taxon>Marinicellaceae</taxon>
        <taxon>Marinicella</taxon>
    </lineage>
</organism>
<dbReference type="InterPro" id="IPR005467">
    <property type="entry name" value="His_kinase_dom"/>
</dbReference>
<reference evidence="10 11" key="1">
    <citation type="submission" date="2019-03" db="EMBL/GenBank/DDBJ databases">
        <title>Genomic Encyclopedia of Type Strains, Phase IV (KMG-IV): sequencing the most valuable type-strain genomes for metagenomic binning, comparative biology and taxonomic classification.</title>
        <authorList>
            <person name="Goeker M."/>
        </authorList>
    </citation>
    <scope>NUCLEOTIDE SEQUENCE [LARGE SCALE GENOMIC DNA]</scope>
    <source>
        <strain evidence="10 11">DSM 25488</strain>
    </source>
</reference>
<dbReference type="PROSITE" id="PS50109">
    <property type="entry name" value="HIS_KIN"/>
    <property type="match status" value="1"/>
</dbReference>
<feature type="transmembrane region" description="Helical" evidence="8">
    <location>
        <begin position="20"/>
        <end position="37"/>
    </location>
</feature>
<evidence type="ECO:0000259" key="9">
    <source>
        <dbReference type="PROSITE" id="PS50109"/>
    </source>
</evidence>
<evidence type="ECO:0000256" key="4">
    <source>
        <dbReference type="ARBA" id="ARBA00022741"/>
    </source>
</evidence>
<dbReference type="Proteomes" id="UP000295724">
    <property type="component" value="Unassembled WGS sequence"/>
</dbReference>
<name>A0A4R6XU75_9GAMM</name>
<sequence>MIRNDTQELLFQLERKNLRYLNLFRLFISLFFLMLINNDLISKFFDSTNYHYMVENVVIIYAAISVLIMIITYVSKQNNAILLSKVILFLDLFVLIYLAFAINGFQQGLAILPVLAIGSAAILYRKAIYILLAPLTAAILLWYLPEIVNFSRQEEVSDSNKLLHALGYFVIALVGIRQSISYTSTLQMYKSQRQTISGLEDMNQIIIEKLTNGVIIYQQDHVILHANESAKKLLGVEDIIFFPEDILKYIESNKDGMVYHAPNGMDLYLRKASVSEEKNFGVLFIEDSSFLKKAAQQLNLASLGKLSSSIAHEIRNPLAAISTAAELLTESPDLQDQDKQISEIIVNQTRRANHIIEDILQMSRRKTAKPQELLLFNQLSEVKQQLIQEVNVEAKNIQIVAPKEATIQFDPDHFKQVIWNLASNAIKHGENKELQIIVRGQVIDFKNKGTAFDGKKTKNLFEPFFTTHNRGTGLGLHICRQLCHDNHAELNYYHINGFHVFRLEYNLMKVV</sequence>
<dbReference type="Pfam" id="PF25323">
    <property type="entry name" value="6TM_PilS"/>
    <property type="match status" value="1"/>
</dbReference>
<evidence type="ECO:0000256" key="5">
    <source>
        <dbReference type="ARBA" id="ARBA00022777"/>
    </source>
</evidence>
<keyword evidence="8" id="KW-1133">Transmembrane helix</keyword>
<dbReference type="EC" id="2.7.13.3" evidence="2"/>
<dbReference type="EMBL" id="SNZB01000001">
    <property type="protein sequence ID" value="TDR23356.1"/>
    <property type="molecule type" value="Genomic_DNA"/>
</dbReference>
<dbReference type="InterPro" id="IPR036097">
    <property type="entry name" value="HisK_dim/P_sf"/>
</dbReference>
<feature type="domain" description="Histidine kinase" evidence="9">
    <location>
        <begin position="309"/>
        <end position="509"/>
    </location>
</feature>
<evidence type="ECO:0000313" key="11">
    <source>
        <dbReference type="Proteomes" id="UP000295724"/>
    </source>
</evidence>
<dbReference type="CDD" id="cd00082">
    <property type="entry name" value="HisKA"/>
    <property type="match status" value="1"/>
</dbReference>
<dbReference type="GO" id="GO:0030295">
    <property type="term" value="F:protein kinase activator activity"/>
    <property type="evidence" value="ECO:0007669"/>
    <property type="project" value="TreeGrafter"/>
</dbReference>
<evidence type="ECO:0000256" key="1">
    <source>
        <dbReference type="ARBA" id="ARBA00000085"/>
    </source>
</evidence>
<evidence type="ECO:0000256" key="6">
    <source>
        <dbReference type="ARBA" id="ARBA00022840"/>
    </source>
</evidence>
<protein>
    <recommendedName>
        <fullName evidence="2">histidine kinase</fullName>
        <ecNumber evidence="2">2.7.13.3</ecNumber>
    </recommendedName>
</protein>
<feature type="transmembrane region" description="Helical" evidence="8">
    <location>
        <begin position="129"/>
        <end position="145"/>
    </location>
</feature>
<dbReference type="SMART" id="SM00388">
    <property type="entry name" value="HisKA"/>
    <property type="match status" value="1"/>
</dbReference>
<dbReference type="InterPro" id="IPR050351">
    <property type="entry name" value="BphY/WalK/GraS-like"/>
</dbReference>
<dbReference type="InterPro" id="IPR036890">
    <property type="entry name" value="HATPase_C_sf"/>
</dbReference>
<dbReference type="GO" id="GO:0005524">
    <property type="term" value="F:ATP binding"/>
    <property type="evidence" value="ECO:0007669"/>
    <property type="project" value="UniProtKB-KW"/>
</dbReference>
<evidence type="ECO:0000256" key="3">
    <source>
        <dbReference type="ARBA" id="ARBA00022679"/>
    </source>
</evidence>
<dbReference type="GO" id="GO:0007234">
    <property type="term" value="P:osmosensory signaling via phosphorelay pathway"/>
    <property type="evidence" value="ECO:0007669"/>
    <property type="project" value="TreeGrafter"/>
</dbReference>
<keyword evidence="6" id="KW-0067">ATP-binding</keyword>
<dbReference type="GO" id="GO:0000156">
    <property type="term" value="F:phosphorelay response regulator activity"/>
    <property type="evidence" value="ECO:0007669"/>
    <property type="project" value="TreeGrafter"/>
</dbReference>
<comment type="caution">
    <text evidence="10">The sequence shown here is derived from an EMBL/GenBank/DDBJ whole genome shotgun (WGS) entry which is preliminary data.</text>
</comment>
<feature type="transmembrane region" description="Helical" evidence="8">
    <location>
        <begin position="165"/>
        <end position="183"/>
    </location>
</feature>
<keyword evidence="3" id="KW-0808">Transferase</keyword>
<evidence type="ECO:0000256" key="7">
    <source>
        <dbReference type="ARBA" id="ARBA00023012"/>
    </source>
</evidence>
<dbReference type="SMART" id="SM00387">
    <property type="entry name" value="HATPase_c"/>
    <property type="match status" value="1"/>
</dbReference>
<comment type="catalytic activity">
    <reaction evidence="1">
        <text>ATP + protein L-histidine = ADP + protein N-phospho-L-histidine.</text>
        <dbReference type="EC" id="2.7.13.3"/>
    </reaction>
</comment>
<dbReference type="GO" id="GO:0000155">
    <property type="term" value="F:phosphorelay sensor kinase activity"/>
    <property type="evidence" value="ECO:0007669"/>
    <property type="project" value="InterPro"/>
</dbReference>
<keyword evidence="5 10" id="KW-0418">Kinase</keyword>
<dbReference type="InterPro" id="IPR003594">
    <property type="entry name" value="HATPase_dom"/>
</dbReference>
<feature type="transmembrane region" description="Helical" evidence="8">
    <location>
        <begin position="82"/>
        <end position="102"/>
    </location>
</feature>
<dbReference type="PANTHER" id="PTHR42878:SF7">
    <property type="entry name" value="SENSOR HISTIDINE KINASE GLRK"/>
    <property type="match status" value="1"/>
</dbReference>
<feature type="transmembrane region" description="Helical" evidence="8">
    <location>
        <begin position="57"/>
        <end position="75"/>
    </location>
</feature>
<dbReference type="Gene3D" id="1.10.287.130">
    <property type="match status" value="1"/>
</dbReference>